<sequence length="73" mass="8119">QYFRFARPKTFVGRLASSSVHDAGPILPLSIHPESKKRGRPKRRSRKKAKDGRANIRGLPDHDGDPIEGGSDE</sequence>
<proteinExistence type="predicted"/>
<evidence type="ECO:0000256" key="1">
    <source>
        <dbReference type="SAM" id="MobiDB-lite"/>
    </source>
</evidence>
<organism evidence="2 3">
    <name type="scientific">Colletotrichum higginsianum (strain IMI 349063)</name>
    <name type="common">Crucifer anthracnose fungus</name>
    <dbReference type="NCBI Taxonomy" id="759273"/>
    <lineage>
        <taxon>Eukaryota</taxon>
        <taxon>Fungi</taxon>
        <taxon>Dikarya</taxon>
        <taxon>Ascomycota</taxon>
        <taxon>Pezizomycotina</taxon>
        <taxon>Sordariomycetes</taxon>
        <taxon>Hypocreomycetidae</taxon>
        <taxon>Glomerellales</taxon>
        <taxon>Glomerellaceae</taxon>
        <taxon>Colletotrichum</taxon>
        <taxon>Colletotrichum destructivum species complex</taxon>
    </lineage>
</organism>
<dbReference type="Proteomes" id="UP000007174">
    <property type="component" value="Unassembled WGS sequence"/>
</dbReference>
<accession>H1VFI7</accession>
<protein>
    <submittedName>
        <fullName evidence="2">Uncharacterized protein</fullName>
    </submittedName>
</protein>
<feature type="non-terminal residue" evidence="2">
    <location>
        <position position="1"/>
    </location>
</feature>
<dbReference type="EMBL" id="CACQ02003252">
    <property type="protein sequence ID" value="CCF38990.1"/>
    <property type="molecule type" value="Genomic_DNA"/>
</dbReference>
<reference evidence="3" key="1">
    <citation type="journal article" date="2012" name="Nat. Genet.">
        <title>Lifestyle transitions in plant pathogenic Colletotrichum fungi deciphered by genome and transcriptome analyses.</title>
        <authorList>
            <person name="O'Connell R.J."/>
            <person name="Thon M.R."/>
            <person name="Hacquard S."/>
            <person name="Amyotte S.G."/>
            <person name="Kleemann J."/>
            <person name="Torres M.F."/>
            <person name="Damm U."/>
            <person name="Buiate E.A."/>
            <person name="Epstein L."/>
            <person name="Alkan N."/>
            <person name="Altmueller J."/>
            <person name="Alvarado-Balderrama L."/>
            <person name="Bauser C.A."/>
            <person name="Becker C."/>
            <person name="Birren B.W."/>
            <person name="Chen Z."/>
            <person name="Choi J."/>
            <person name="Crouch J.A."/>
            <person name="Duvick J.P."/>
            <person name="Farman M.A."/>
            <person name="Gan P."/>
            <person name="Heiman D."/>
            <person name="Henrissat B."/>
            <person name="Howard R.J."/>
            <person name="Kabbage M."/>
            <person name="Koch C."/>
            <person name="Kracher B."/>
            <person name="Kubo Y."/>
            <person name="Law A.D."/>
            <person name="Lebrun M.-H."/>
            <person name="Lee Y.-H."/>
            <person name="Miyara I."/>
            <person name="Moore N."/>
            <person name="Neumann U."/>
            <person name="Nordstroem K."/>
            <person name="Panaccione D.G."/>
            <person name="Panstruga R."/>
            <person name="Place M."/>
            <person name="Proctor R.H."/>
            <person name="Prusky D."/>
            <person name="Rech G."/>
            <person name="Reinhardt R."/>
            <person name="Rollins J.A."/>
            <person name="Rounsley S."/>
            <person name="Schardl C.L."/>
            <person name="Schwartz D.C."/>
            <person name="Shenoy N."/>
            <person name="Shirasu K."/>
            <person name="Sikhakolli U.R."/>
            <person name="Stueber K."/>
            <person name="Sukno S.A."/>
            <person name="Sweigard J.A."/>
            <person name="Takano Y."/>
            <person name="Takahara H."/>
            <person name="Trail F."/>
            <person name="van der Does H.C."/>
            <person name="Voll L.M."/>
            <person name="Will I."/>
            <person name="Young S."/>
            <person name="Zeng Q."/>
            <person name="Zhang J."/>
            <person name="Zhou S."/>
            <person name="Dickman M.B."/>
            <person name="Schulze-Lefert P."/>
            <person name="Ver Loren van Themaat E."/>
            <person name="Ma L.-J."/>
            <person name="Vaillancourt L.J."/>
        </authorList>
    </citation>
    <scope>NUCLEOTIDE SEQUENCE [LARGE SCALE GENOMIC DNA]</scope>
    <source>
        <strain evidence="3">IMI 349063</strain>
    </source>
</reference>
<dbReference type="AlphaFoldDB" id="H1VFI7"/>
<evidence type="ECO:0000313" key="3">
    <source>
        <dbReference type="Proteomes" id="UP000007174"/>
    </source>
</evidence>
<dbReference type="HOGENOM" id="CLU_180919_0_0_1"/>
<feature type="compositionally biased region" description="Basic and acidic residues" evidence="1">
    <location>
        <begin position="51"/>
        <end position="65"/>
    </location>
</feature>
<name>H1VFI7_COLHI</name>
<dbReference type="VEuPathDB" id="FungiDB:CH63R_08845"/>
<gene>
    <name evidence="2" type="ORF">CH063_09938</name>
</gene>
<evidence type="ECO:0000313" key="2">
    <source>
        <dbReference type="EMBL" id="CCF38990.1"/>
    </source>
</evidence>
<feature type="compositionally biased region" description="Basic residues" evidence="1">
    <location>
        <begin position="35"/>
        <end position="50"/>
    </location>
</feature>
<feature type="region of interest" description="Disordered" evidence="1">
    <location>
        <begin position="18"/>
        <end position="73"/>
    </location>
</feature>